<dbReference type="EMBL" id="BMPG01000001">
    <property type="protein sequence ID" value="GGL55053.1"/>
    <property type="molecule type" value="Genomic_DNA"/>
</dbReference>
<name>A0A830F4U4_9EURY</name>
<evidence type="ECO:0000313" key="3">
    <source>
        <dbReference type="Proteomes" id="UP000607197"/>
    </source>
</evidence>
<evidence type="ECO:0000256" key="1">
    <source>
        <dbReference type="ARBA" id="ARBA00029354"/>
    </source>
</evidence>
<dbReference type="GO" id="GO:0003676">
    <property type="term" value="F:nucleic acid binding"/>
    <property type="evidence" value="ECO:0007669"/>
    <property type="project" value="InterPro"/>
</dbReference>
<reference evidence="2" key="1">
    <citation type="journal article" date="2014" name="Int. J. Syst. Evol. Microbiol.">
        <title>Complete genome sequence of Corynebacterium casei LMG S-19264T (=DSM 44701T), isolated from a smear-ripened cheese.</title>
        <authorList>
            <consortium name="US DOE Joint Genome Institute (JGI-PGF)"/>
            <person name="Walter F."/>
            <person name="Albersmeier A."/>
            <person name="Kalinowski J."/>
            <person name="Ruckert C."/>
        </authorList>
    </citation>
    <scope>NUCLEOTIDE SEQUENCE</scope>
    <source>
        <strain evidence="2">JCM 19596</strain>
    </source>
</reference>
<dbReference type="GO" id="GO:0008821">
    <property type="term" value="F:crossover junction DNA endonuclease activity"/>
    <property type="evidence" value="ECO:0007669"/>
    <property type="project" value="UniProtKB-EC"/>
</dbReference>
<comment type="caution">
    <text evidence="2">The sequence shown here is derived from an EMBL/GenBank/DDBJ whole genome shotgun (WGS) entry which is preliminary data.</text>
</comment>
<protein>
    <recommendedName>
        <fullName evidence="4">Holliday junction resolvase</fullName>
    </recommendedName>
</protein>
<dbReference type="SUPFAM" id="SSF52980">
    <property type="entry name" value="Restriction endonuclease-like"/>
    <property type="match status" value="1"/>
</dbReference>
<comment type="catalytic activity">
    <reaction evidence="1">
        <text>Endonucleolytic cleavage at a junction such as a reciprocal single-stranded crossover between two homologous DNA duplexes (Holliday junction).</text>
        <dbReference type="EC" id="3.1.21.10"/>
    </reaction>
</comment>
<dbReference type="Gene3D" id="3.40.1350.10">
    <property type="match status" value="1"/>
</dbReference>
<dbReference type="InterPro" id="IPR002732">
    <property type="entry name" value="Hjc"/>
</dbReference>
<gene>
    <name evidence="2" type="ORF">GCM10009039_11420</name>
</gene>
<evidence type="ECO:0008006" key="4">
    <source>
        <dbReference type="Google" id="ProtNLM"/>
    </source>
</evidence>
<keyword evidence="3" id="KW-1185">Reference proteome</keyword>
<sequence length="151" mass="16438">MSGSRYERGFVRMFSTGEWWAQRAAASGSATDADLPDVTFAHDGIGFAGELKTTSRPTAYVDADEVRALQRYAAAYGMRACLLGRWKGERAYYIWNPNDVERTDGGNYRLNPQDGTHAAIVVEPGAAFAGRRPEDWTGAMLADALAGGDRP</sequence>
<reference evidence="2" key="2">
    <citation type="submission" date="2020-09" db="EMBL/GenBank/DDBJ databases">
        <authorList>
            <person name="Sun Q."/>
            <person name="Ohkuma M."/>
        </authorList>
    </citation>
    <scope>NUCLEOTIDE SEQUENCE</scope>
    <source>
        <strain evidence="2">JCM 19596</strain>
    </source>
</reference>
<dbReference type="AlphaFoldDB" id="A0A830F4U4"/>
<dbReference type="RefSeq" id="WP_188976731.1">
    <property type="nucleotide sequence ID" value="NZ_BMPG01000001.1"/>
</dbReference>
<evidence type="ECO:0000313" key="2">
    <source>
        <dbReference type="EMBL" id="GGL55053.1"/>
    </source>
</evidence>
<organism evidence="2 3">
    <name type="scientific">Halocalculus aciditolerans</name>
    <dbReference type="NCBI Taxonomy" id="1383812"/>
    <lineage>
        <taxon>Archaea</taxon>
        <taxon>Methanobacteriati</taxon>
        <taxon>Methanobacteriota</taxon>
        <taxon>Stenosarchaea group</taxon>
        <taxon>Halobacteria</taxon>
        <taxon>Halobacteriales</taxon>
        <taxon>Halobacteriaceae</taxon>
        <taxon>Halocalculus</taxon>
    </lineage>
</organism>
<accession>A0A830F4U4</accession>
<dbReference type="Proteomes" id="UP000607197">
    <property type="component" value="Unassembled WGS sequence"/>
</dbReference>
<dbReference type="InterPro" id="IPR011856">
    <property type="entry name" value="tRNA_endonuc-like_dom_sf"/>
</dbReference>
<dbReference type="Pfam" id="PF01870">
    <property type="entry name" value="Hjc"/>
    <property type="match status" value="1"/>
</dbReference>
<dbReference type="InterPro" id="IPR011335">
    <property type="entry name" value="Restrct_endonuc-II-like"/>
</dbReference>
<proteinExistence type="predicted"/>